<reference evidence="2 3" key="1">
    <citation type="journal article" date="2019" name="Sci. Rep.">
        <title>Orb-weaving spider Araneus ventricosus genome elucidates the spidroin gene catalogue.</title>
        <authorList>
            <person name="Kono N."/>
            <person name="Nakamura H."/>
            <person name="Ohtoshi R."/>
            <person name="Moran D.A.P."/>
            <person name="Shinohara A."/>
            <person name="Yoshida Y."/>
            <person name="Fujiwara M."/>
            <person name="Mori M."/>
            <person name="Tomita M."/>
            <person name="Arakawa K."/>
        </authorList>
    </citation>
    <scope>NUCLEOTIDE SEQUENCE [LARGE SCALE GENOMIC DNA]</scope>
</reference>
<keyword evidence="1" id="KW-0732">Signal</keyword>
<dbReference type="EMBL" id="BGPR01016979">
    <property type="protein sequence ID" value="GBN74760.1"/>
    <property type="molecule type" value="Genomic_DNA"/>
</dbReference>
<evidence type="ECO:0000313" key="3">
    <source>
        <dbReference type="Proteomes" id="UP000499080"/>
    </source>
</evidence>
<feature type="chain" id="PRO_5021386523" description="Secreted protein" evidence="1">
    <location>
        <begin position="29"/>
        <end position="123"/>
    </location>
</feature>
<evidence type="ECO:0000256" key="1">
    <source>
        <dbReference type="SAM" id="SignalP"/>
    </source>
</evidence>
<evidence type="ECO:0008006" key="4">
    <source>
        <dbReference type="Google" id="ProtNLM"/>
    </source>
</evidence>
<feature type="signal peptide" evidence="1">
    <location>
        <begin position="1"/>
        <end position="28"/>
    </location>
</feature>
<sequence length="123" mass="14289">MCSEVCLLAFLWIEFCSVLVSISLRTRCELFCSKCVRTYIQWRDKFKSCLCEKYLLIMCFENLINTWPGVHVVPRRTSDIYPCLTPPWAPTPLFPQADTPVWALHQFGIHKHLPCVPLKEAAK</sequence>
<comment type="caution">
    <text evidence="2">The sequence shown here is derived from an EMBL/GenBank/DDBJ whole genome shotgun (WGS) entry which is preliminary data.</text>
</comment>
<proteinExistence type="predicted"/>
<dbReference type="Proteomes" id="UP000499080">
    <property type="component" value="Unassembled WGS sequence"/>
</dbReference>
<organism evidence="2 3">
    <name type="scientific">Araneus ventricosus</name>
    <name type="common">Orbweaver spider</name>
    <name type="synonym">Epeira ventricosa</name>
    <dbReference type="NCBI Taxonomy" id="182803"/>
    <lineage>
        <taxon>Eukaryota</taxon>
        <taxon>Metazoa</taxon>
        <taxon>Ecdysozoa</taxon>
        <taxon>Arthropoda</taxon>
        <taxon>Chelicerata</taxon>
        <taxon>Arachnida</taxon>
        <taxon>Araneae</taxon>
        <taxon>Araneomorphae</taxon>
        <taxon>Entelegynae</taxon>
        <taxon>Araneoidea</taxon>
        <taxon>Araneidae</taxon>
        <taxon>Araneus</taxon>
    </lineage>
</organism>
<protein>
    <recommendedName>
        <fullName evidence="4">Secreted protein</fullName>
    </recommendedName>
</protein>
<gene>
    <name evidence="2" type="ORF">AVEN_206919_1</name>
</gene>
<evidence type="ECO:0000313" key="2">
    <source>
        <dbReference type="EMBL" id="GBN74760.1"/>
    </source>
</evidence>
<name>A0A4Y2RHA4_ARAVE</name>
<accession>A0A4Y2RHA4</accession>
<dbReference type="AlphaFoldDB" id="A0A4Y2RHA4"/>
<keyword evidence="3" id="KW-1185">Reference proteome</keyword>